<keyword evidence="3" id="KW-0732">Signal</keyword>
<evidence type="ECO:0000256" key="1">
    <source>
        <dbReference type="ARBA" id="ARBA00004370"/>
    </source>
</evidence>
<dbReference type="InterPro" id="IPR000184">
    <property type="entry name" value="Bac_surfAg_D15"/>
</dbReference>
<feature type="domain" description="Bacterial surface antigen (D15)" evidence="4">
    <location>
        <begin position="367"/>
        <end position="600"/>
    </location>
</feature>
<keyword evidence="2" id="KW-0472">Membrane</keyword>
<evidence type="ECO:0000313" key="6">
    <source>
        <dbReference type="EMBL" id="TSE23954.1"/>
    </source>
</evidence>
<evidence type="ECO:0000256" key="3">
    <source>
        <dbReference type="SAM" id="SignalP"/>
    </source>
</evidence>
<gene>
    <name evidence="6" type="primary">tama</name>
    <name evidence="6" type="ORF">Tsedi_02043</name>
</gene>
<evidence type="ECO:0000256" key="2">
    <source>
        <dbReference type="ARBA" id="ARBA00023136"/>
    </source>
</evidence>
<dbReference type="InterPro" id="IPR006311">
    <property type="entry name" value="TAT_signal"/>
</dbReference>
<feature type="chain" id="PRO_5022198404" evidence="3">
    <location>
        <begin position="26"/>
        <end position="600"/>
    </location>
</feature>
<dbReference type="EMBL" id="VJND01000014">
    <property type="protein sequence ID" value="TSE23954.1"/>
    <property type="molecule type" value="Genomic_DNA"/>
</dbReference>
<reference evidence="6 7" key="1">
    <citation type="submission" date="2019-07" db="EMBL/GenBank/DDBJ databases">
        <title>Tepidimonas sediminis YIM 72259 draft genome.</title>
        <authorList>
            <person name="Da Costa M.S."/>
            <person name="Froufe H.J.C."/>
            <person name="Egas C."/>
            <person name="Albuquerque L."/>
        </authorList>
    </citation>
    <scope>NUCLEOTIDE SEQUENCE [LARGE SCALE GENOMIC DNA]</scope>
    <source>
        <strain evidence="6 7">YIM 72259</strain>
    </source>
</reference>
<dbReference type="RefSeq" id="WP_143896299.1">
    <property type="nucleotide sequence ID" value="NZ_VJND01000014.1"/>
</dbReference>
<name>A0A554WK47_9BURK</name>
<comment type="caution">
    <text evidence="6">The sequence shown here is derived from an EMBL/GenBank/DDBJ whole genome shotgun (WGS) entry which is preliminary data.</text>
</comment>
<dbReference type="Pfam" id="PF17243">
    <property type="entry name" value="POTRA_TamA_1"/>
    <property type="match status" value="1"/>
</dbReference>
<organism evidence="6 7">
    <name type="scientific">Tepidimonas sediminis</name>
    <dbReference type="NCBI Taxonomy" id="2588941"/>
    <lineage>
        <taxon>Bacteria</taxon>
        <taxon>Pseudomonadati</taxon>
        <taxon>Pseudomonadota</taxon>
        <taxon>Betaproteobacteria</taxon>
        <taxon>Burkholderiales</taxon>
        <taxon>Tepidimonas</taxon>
    </lineage>
</organism>
<dbReference type="Proteomes" id="UP000320225">
    <property type="component" value="Unassembled WGS sequence"/>
</dbReference>
<comment type="subcellular location">
    <subcellularLocation>
        <location evidence="1">Membrane</location>
    </subcellularLocation>
</comment>
<dbReference type="GO" id="GO:0019867">
    <property type="term" value="C:outer membrane"/>
    <property type="evidence" value="ECO:0007669"/>
    <property type="project" value="InterPro"/>
</dbReference>
<dbReference type="OrthoDB" id="9769707at2"/>
<keyword evidence="7" id="KW-1185">Reference proteome</keyword>
<dbReference type="Gene3D" id="2.40.160.50">
    <property type="entry name" value="membrane protein fhac: a member of the omp85/tpsb transporter family"/>
    <property type="match status" value="1"/>
</dbReference>
<dbReference type="PROSITE" id="PS51318">
    <property type="entry name" value="TAT"/>
    <property type="match status" value="1"/>
</dbReference>
<evidence type="ECO:0000259" key="4">
    <source>
        <dbReference type="Pfam" id="PF01103"/>
    </source>
</evidence>
<dbReference type="Gene3D" id="3.10.20.310">
    <property type="entry name" value="membrane protein fhac"/>
    <property type="match status" value="1"/>
</dbReference>
<accession>A0A554WK47</accession>
<sequence length="600" mass="64223">MSPPAGGRRAALAALLLAVALGGCAQLARAPAPAPAPRPALALTLEAPAEIEALLRQHLEVQRYRDVEGLTAAEWQRLASAVPEDARRLLATAGHFSPEVAVTFDAQAQPPRLAVRVEPGPRTHVASVQLRLHGPAGADPERHRALQAVWPLPPGHAFTQGAWDDAKRAVLAALRRHGYPHAAITHSLADIDPVSATAHLHVELDSGPLVRLGPVIVEGAQRYPATQAERLARLAGLRVGVVHDEQVLQDVQRHLATTPHYDAAFARLEEDGPPEAHPVRLQVREAPRQQLSAALGATTDRGARLTLQHTHLRVPALDAMARTTLLWSGGQRALGSDWTGLLDAGGWHWRGGAELGWRADGPVRTLTRQLRLQREQPGLRLQRGLFVQWDGSREQESGGPATRARSLSAGLAWTRRDFHPLDDPEAGHGLAAEVSLGTTLGAERHPYLRARLRTAQVWALPPRQGRLVGAAEAGAVWASAGTTVPAGQRFLAGGEGSVRGYAPASLGVVQTGGGVQPGRMLLRASLEWQRPLDGGAPGPWELALFADTAAVADRWAALRPAWGVGAGVRHRSPVGPLRADLAYGVQERRWRLHVSVGFAF</sequence>
<dbReference type="AlphaFoldDB" id="A0A554WK47"/>
<evidence type="ECO:0000313" key="7">
    <source>
        <dbReference type="Proteomes" id="UP000320225"/>
    </source>
</evidence>
<feature type="signal peptide" evidence="3">
    <location>
        <begin position="1"/>
        <end position="25"/>
    </location>
</feature>
<dbReference type="Pfam" id="PF01103">
    <property type="entry name" value="Omp85"/>
    <property type="match status" value="1"/>
</dbReference>
<feature type="domain" description="TamA POTRA" evidence="5">
    <location>
        <begin position="50"/>
        <end position="119"/>
    </location>
</feature>
<dbReference type="InterPro" id="IPR035243">
    <property type="entry name" value="TamA_POTRA_Dom_1"/>
</dbReference>
<proteinExistence type="predicted"/>
<evidence type="ECO:0000259" key="5">
    <source>
        <dbReference type="Pfam" id="PF17243"/>
    </source>
</evidence>
<protein>
    <submittedName>
        <fullName evidence="6">Translocation and assembly module TamA</fullName>
    </submittedName>
</protein>